<dbReference type="PANTHER" id="PTHR43046">
    <property type="entry name" value="GDP-MANNOSE MANNOSYL HYDROLASE"/>
    <property type="match status" value="1"/>
</dbReference>
<dbReference type="Gene3D" id="3.90.79.10">
    <property type="entry name" value="Nucleoside Triphosphate Pyrophosphohydrolase"/>
    <property type="match status" value="1"/>
</dbReference>
<reference evidence="4 5" key="1">
    <citation type="submission" date="2020-04" db="EMBL/GenBank/DDBJ databases">
        <title>Draft genome of Pyxidicoccus fallax type strain.</title>
        <authorList>
            <person name="Whitworth D.E."/>
        </authorList>
    </citation>
    <scope>NUCLEOTIDE SEQUENCE [LARGE SCALE GENOMIC DNA]</scope>
    <source>
        <strain evidence="4 5">DSM 14698</strain>
    </source>
</reference>
<dbReference type="Pfam" id="PF00293">
    <property type="entry name" value="NUDIX"/>
    <property type="match status" value="1"/>
</dbReference>
<dbReference type="RefSeq" id="WP_169351253.1">
    <property type="nucleotide sequence ID" value="NZ_JABBJJ010000383.1"/>
</dbReference>
<gene>
    <name evidence="4" type="ORF">HG543_45640</name>
</gene>
<evidence type="ECO:0000259" key="3">
    <source>
        <dbReference type="PROSITE" id="PS51462"/>
    </source>
</evidence>
<dbReference type="PANTHER" id="PTHR43046:SF14">
    <property type="entry name" value="MUTT_NUDIX FAMILY PROTEIN"/>
    <property type="match status" value="1"/>
</dbReference>
<evidence type="ECO:0000256" key="2">
    <source>
        <dbReference type="ARBA" id="ARBA00022801"/>
    </source>
</evidence>
<name>A0A848LXY6_9BACT</name>
<dbReference type="PROSITE" id="PS51462">
    <property type="entry name" value="NUDIX"/>
    <property type="match status" value="1"/>
</dbReference>
<protein>
    <submittedName>
        <fullName evidence="4">NUDIX hydrolase</fullName>
    </submittedName>
</protein>
<dbReference type="Proteomes" id="UP000518300">
    <property type="component" value="Unassembled WGS sequence"/>
</dbReference>
<keyword evidence="2 4" id="KW-0378">Hydrolase</keyword>
<keyword evidence="5" id="KW-1185">Reference proteome</keyword>
<proteinExistence type="predicted"/>
<dbReference type="InterPro" id="IPR015797">
    <property type="entry name" value="NUDIX_hydrolase-like_dom_sf"/>
</dbReference>
<comment type="cofactor">
    <cofactor evidence="1">
        <name>Mg(2+)</name>
        <dbReference type="ChEBI" id="CHEBI:18420"/>
    </cofactor>
</comment>
<dbReference type="EMBL" id="JABBJJ010000383">
    <property type="protein sequence ID" value="NMO22094.1"/>
    <property type="molecule type" value="Genomic_DNA"/>
</dbReference>
<evidence type="ECO:0000313" key="4">
    <source>
        <dbReference type="EMBL" id="NMO22094.1"/>
    </source>
</evidence>
<accession>A0A848LXY6</accession>
<sequence length="177" mass="20033">MSRPDVPPVHETELPRAEGLNRLLDPLARVAYRGAYTLARVYWFVRRPRTRGVFVGVWHAGRVLLVQNSYKSRFSMPGGGYHGDESPEECGARELREEVGVTMAPGSLRTVFQTVGSEENKDDHVHFVEMDVDAEPPLTIDRREVTWAGFIDLDTALRLPVSGLVRAYLEDAKRRRS</sequence>
<dbReference type="SUPFAM" id="SSF55811">
    <property type="entry name" value="Nudix"/>
    <property type="match status" value="1"/>
</dbReference>
<feature type="domain" description="Nudix hydrolase" evidence="3">
    <location>
        <begin position="48"/>
        <end position="173"/>
    </location>
</feature>
<evidence type="ECO:0000256" key="1">
    <source>
        <dbReference type="ARBA" id="ARBA00001946"/>
    </source>
</evidence>
<evidence type="ECO:0000313" key="5">
    <source>
        <dbReference type="Proteomes" id="UP000518300"/>
    </source>
</evidence>
<comment type="caution">
    <text evidence="4">The sequence shown here is derived from an EMBL/GenBank/DDBJ whole genome shotgun (WGS) entry which is preliminary data.</text>
</comment>
<dbReference type="AlphaFoldDB" id="A0A848LXY6"/>
<dbReference type="InterPro" id="IPR000086">
    <property type="entry name" value="NUDIX_hydrolase_dom"/>
</dbReference>
<organism evidence="4 5">
    <name type="scientific">Pyxidicoccus fallax</name>
    <dbReference type="NCBI Taxonomy" id="394095"/>
    <lineage>
        <taxon>Bacteria</taxon>
        <taxon>Pseudomonadati</taxon>
        <taxon>Myxococcota</taxon>
        <taxon>Myxococcia</taxon>
        <taxon>Myxococcales</taxon>
        <taxon>Cystobacterineae</taxon>
        <taxon>Myxococcaceae</taxon>
        <taxon>Pyxidicoccus</taxon>
    </lineage>
</organism>
<dbReference type="GO" id="GO:0016787">
    <property type="term" value="F:hydrolase activity"/>
    <property type="evidence" value="ECO:0007669"/>
    <property type="project" value="UniProtKB-KW"/>
</dbReference>